<name>B0DUW8_LACBS</name>
<protein>
    <submittedName>
        <fullName evidence="1">Predicted protein</fullName>
    </submittedName>
</protein>
<dbReference type="Gene3D" id="1.10.630.10">
    <property type="entry name" value="Cytochrome P450"/>
    <property type="match status" value="1"/>
</dbReference>
<accession>B0DUW8</accession>
<dbReference type="KEGG" id="lbc:LACBIDRAFT_310692"/>
<gene>
    <name evidence="1" type="ORF">LACBIDRAFT_310692</name>
</gene>
<dbReference type="InParanoid" id="B0DUW8"/>
<dbReference type="SUPFAM" id="SSF48264">
    <property type="entry name" value="Cytochrome P450"/>
    <property type="match status" value="1"/>
</dbReference>
<dbReference type="GO" id="GO:0016705">
    <property type="term" value="F:oxidoreductase activity, acting on paired donors, with incorporation or reduction of molecular oxygen"/>
    <property type="evidence" value="ECO:0007669"/>
    <property type="project" value="InterPro"/>
</dbReference>
<dbReference type="GeneID" id="6083368"/>
<dbReference type="GO" id="GO:0004497">
    <property type="term" value="F:monooxygenase activity"/>
    <property type="evidence" value="ECO:0007669"/>
    <property type="project" value="InterPro"/>
</dbReference>
<dbReference type="HOGENOM" id="CLU_133425_0_0_1"/>
<dbReference type="GO" id="GO:0005506">
    <property type="term" value="F:iron ion binding"/>
    <property type="evidence" value="ECO:0007669"/>
    <property type="project" value="InterPro"/>
</dbReference>
<reference evidence="1 2" key="1">
    <citation type="journal article" date="2008" name="Nature">
        <title>The genome of Laccaria bicolor provides insights into mycorrhizal symbiosis.</title>
        <authorList>
            <person name="Martin F."/>
            <person name="Aerts A."/>
            <person name="Ahren D."/>
            <person name="Brun A."/>
            <person name="Danchin E.G.J."/>
            <person name="Duchaussoy F."/>
            <person name="Gibon J."/>
            <person name="Kohler A."/>
            <person name="Lindquist E."/>
            <person name="Pereda V."/>
            <person name="Salamov A."/>
            <person name="Shapiro H.J."/>
            <person name="Wuyts J."/>
            <person name="Blaudez D."/>
            <person name="Buee M."/>
            <person name="Brokstein P."/>
            <person name="Canbaeck B."/>
            <person name="Cohen D."/>
            <person name="Courty P.E."/>
            <person name="Coutinho P.M."/>
            <person name="Delaruelle C."/>
            <person name="Detter J.C."/>
            <person name="Deveau A."/>
            <person name="DiFazio S."/>
            <person name="Duplessis S."/>
            <person name="Fraissinet-Tachet L."/>
            <person name="Lucic E."/>
            <person name="Frey-Klett P."/>
            <person name="Fourrey C."/>
            <person name="Feussner I."/>
            <person name="Gay G."/>
            <person name="Grimwood J."/>
            <person name="Hoegger P.J."/>
            <person name="Jain P."/>
            <person name="Kilaru S."/>
            <person name="Labbe J."/>
            <person name="Lin Y.C."/>
            <person name="Legue V."/>
            <person name="Le Tacon F."/>
            <person name="Marmeisse R."/>
            <person name="Melayah D."/>
            <person name="Montanini B."/>
            <person name="Muratet M."/>
            <person name="Nehls U."/>
            <person name="Niculita-Hirzel H."/>
            <person name="Oudot-Le Secq M.P."/>
            <person name="Peter M."/>
            <person name="Quesneville H."/>
            <person name="Rajashekar B."/>
            <person name="Reich M."/>
            <person name="Rouhier N."/>
            <person name="Schmutz J."/>
            <person name="Yin T."/>
            <person name="Chalot M."/>
            <person name="Henrissat B."/>
            <person name="Kuees U."/>
            <person name="Lucas S."/>
            <person name="Van de Peer Y."/>
            <person name="Podila G.K."/>
            <person name="Polle A."/>
            <person name="Pukkila P.J."/>
            <person name="Richardson P.M."/>
            <person name="Rouze P."/>
            <person name="Sanders I.R."/>
            <person name="Stajich J.E."/>
            <person name="Tunlid A."/>
            <person name="Tuskan G."/>
            <person name="Grigoriev I.V."/>
        </authorList>
    </citation>
    <scope>NUCLEOTIDE SEQUENCE [LARGE SCALE GENOMIC DNA]</scope>
    <source>
        <strain evidence="2">S238N-H82 / ATCC MYA-4686</strain>
    </source>
</reference>
<keyword evidence="2" id="KW-1185">Reference proteome</keyword>
<dbReference type="Proteomes" id="UP000001194">
    <property type="component" value="Unassembled WGS sequence"/>
</dbReference>
<evidence type="ECO:0000313" key="1">
    <source>
        <dbReference type="EMBL" id="EDR01617.1"/>
    </source>
</evidence>
<proteinExistence type="predicted"/>
<dbReference type="AlphaFoldDB" id="B0DUW8"/>
<organism evidence="2">
    <name type="scientific">Laccaria bicolor (strain S238N-H82 / ATCC MYA-4686)</name>
    <name type="common">Bicoloured deceiver</name>
    <name type="synonym">Laccaria laccata var. bicolor</name>
    <dbReference type="NCBI Taxonomy" id="486041"/>
    <lineage>
        <taxon>Eukaryota</taxon>
        <taxon>Fungi</taxon>
        <taxon>Dikarya</taxon>
        <taxon>Basidiomycota</taxon>
        <taxon>Agaricomycotina</taxon>
        <taxon>Agaricomycetes</taxon>
        <taxon>Agaricomycetidae</taxon>
        <taxon>Agaricales</taxon>
        <taxon>Agaricineae</taxon>
        <taxon>Hydnangiaceae</taxon>
        <taxon>Laccaria</taxon>
    </lineage>
</organism>
<dbReference type="GO" id="GO:0020037">
    <property type="term" value="F:heme binding"/>
    <property type="evidence" value="ECO:0007669"/>
    <property type="project" value="InterPro"/>
</dbReference>
<dbReference type="RefSeq" id="XP_001887693.1">
    <property type="nucleotide sequence ID" value="XM_001887658.1"/>
</dbReference>
<dbReference type="OrthoDB" id="1470350at2759"/>
<sequence length="132" mass="14580">MLVNASSVPIFYGVTHRLRDSISKKVGNAPQEIDVVPWMARTALELIGQSGFGHSFDTLAEDVAHGSYGAAINANAVTPKMRRFIVDLLPWKSLHDVRDIVDTIYNASLNIFESDKRALLDGDEADLPQRQT</sequence>
<dbReference type="InterPro" id="IPR036396">
    <property type="entry name" value="Cyt_P450_sf"/>
</dbReference>
<evidence type="ECO:0000313" key="2">
    <source>
        <dbReference type="Proteomes" id="UP000001194"/>
    </source>
</evidence>
<dbReference type="EMBL" id="DS547137">
    <property type="protein sequence ID" value="EDR01617.1"/>
    <property type="molecule type" value="Genomic_DNA"/>
</dbReference>